<gene>
    <name evidence="6" type="ORF">ACFYKT_20820</name>
</gene>
<dbReference type="Proteomes" id="UP001601058">
    <property type="component" value="Unassembled WGS sequence"/>
</dbReference>
<proteinExistence type="predicted"/>
<comment type="subcellular location">
    <subcellularLocation>
        <location evidence="1">Membrane</location>
        <topology evidence="1">Multi-pass membrane protein</topology>
    </subcellularLocation>
</comment>
<evidence type="ECO:0000256" key="4">
    <source>
        <dbReference type="ARBA" id="ARBA00023136"/>
    </source>
</evidence>
<feature type="transmembrane region" description="Helical" evidence="5">
    <location>
        <begin position="45"/>
        <end position="66"/>
    </location>
</feature>
<dbReference type="RefSeq" id="WP_389223628.1">
    <property type="nucleotide sequence ID" value="NZ_JBIACJ010000019.1"/>
</dbReference>
<keyword evidence="3 5" id="KW-1133">Transmembrane helix</keyword>
<keyword evidence="4 5" id="KW-0472">Membrane</keyword>
<evidence type="ECO:0000313" key="7">
    <source>
        <dbReference type="Proteomes" id="UP001601058"/>
    </source>
</evidence>
<reference evidence="6 7" key="1">
    <citation type="submission" date="2024-08" db="EMBL/GenBank/DDBJ databases">
        <title>Two novel Cytobacillus novel species.</title>
        <authorList>
            <person name="Liu G."/>
        </authorList>
    </citation>
    <scope>NUCLEOTIDE SEQUENCE [LARGE SCALE GENOMIC DNA]</scope>
    <source>
        <strain evidence="6 7">FJAT-53684</strain>
    </source>
</reference>
<protein>
    <submittedName>
        <fullName evidence="6">DoxX family protein</fullName>
    </submittedName>
</protein>
<evidence type="ECO:0000256" key="3">
    <source>
        <dbReference type="ARBA" id="ARBA00022989"/>
    </source>
</evidence>
<organism evidence="6 7">
    <name type="scientific">Cytobacillus mangrovibacter</name>
    <dbReference type="NCBI Taxonomy" id="3299024"/>
    <lineage>
        <taxon>Bacteria</taxon>
        <taxon>Bacillati</taxon>
        <taxon>Bacillota</taxon>
        <taxon>Bacilli</taxon>
        <taxon>Bacillales</taxon>
        <taxon>Bacillaceae</taxon>
        <taxon>Cytobacillus</taxon>
    </lineage>
</organism>
<dbReference type="InterPro" id="IPR032808">
    <property type="entry name" value="DoxX"/>
</dbReference>
<feature type="transmembrane region" description="Helical" evidence="5">
    <location>
        <begin position="12"/>
        <end position="30"/>
    </location>
</feature>
<comment type="caution">
    <text evidence="6">The sequence shown here is derived from an EMBL/GenBank/DDBJ whole genome shotgun (WGS) entry which is preliminary data.</text>
</comment>
<feature type="transmembrane region" description="Helical" evidence="5">
    <location>
        <begin position="98"/>
        <end position="118"/>
    </location>
</feature>
<accession>A0ABW6K3H0</accession>
<evidence type="ECO:0000313" key="6">
    <source>
        <dbReference type="EMBL" id="MFE8698740.1"/>
    </source>
</evidence>
<evidence type="ECO:0000256" key="2">
    <source>
        <dbReference type="ARBA" id="ARBA00022692"/>
    </source>
</evidence>
<sequence length="124" mass="13938">MNIHTSLSAIHLIRYIVAYVFITSGLMKLISEDLSQSFVNLGLPYPLYLMYIVALLEIVCGISILANKSVKKATIPLLTIMIAALLLTKVPILHTGFMAFAFQARLDIIMLVLLFILYTHSQRR</sequence>
<evidence type="ECO:0000256" key="1">
    <source>
        <dbReference type="ARBA" id="ARBA00004141"/>
    </source>
</evidence>
<dbReference type="EMBL" id="JBIACJ010000019">
    <property type="protein sequence ID" value="MFE8698740.1"/>
    <property type="molecule type" value="Genomic_DNA"/>
</dbReference>
<dbReference type="Pfam" id="PF07681">
    <property type="entry name" value="DoxX"/>
    <property type="match status" value="1"/>
</dbReference>
<feature type="transmembrane region" description="Helical" evidence="5">
    <location>
        <begin position="73"/>
        <end position="92"/>
    </location>
</feature>
<evidence type="ECO:0000256" key="5">
    <source>
        <dbReference type="SAM" id="Phobius"/>
    </source>
</evidence>
<keyword evidence="2 5" id="KW-0812">Transmembrane</keyword>
<keyword evidence="7" id="KW-1185">Reference proteome</keyword>
<name>A0ABW6K3H0_9BACI</name>